<dbReference type="Proteomes" id="UP000218615">
    <property type="component" value="Unassembled WGS sequence"/>
</dbReference>
<dbReference type="EMBL" id="FZMP01000120">
    <property type="protein sequence ID" value="SNQ60865.1"/>
    <property type="molecule type" value="Genomic_DNA"/>
</dbReference>
<accession>A0A284VNK1</accession>
<dbReference type="AlphaFoldDB" id="A0A284VNK1"/>
<name>A0A284VNK1_9EURY</name>
<proteinExistence type="predicted"/>
<evidence type="ECO:0000313" key="3">
    <source>
        <dbReference type="Proteomes" id="UP000218615"/>
    </source>
</evidence>
<protein>
    <submittedName>
        <fullName evidence="2">Uncharacterized protein</fullName>
    </submittedName>
</protein>
<sequence length="107" mass="11633">MCCESCFDCIAPCWNRDYPLVAGTGINSVNAPIQPIQKGSRDTLDGSPVASAAGFSSHENEQIQDENILPLNFDSPIHPVSDEFKPEDVVPSGLPPSNEKRWYVVGD</sequence>
<reference evidence="3" key="1">
    <citation type="submission" date="2017-06" db="EMBL/GenBank/DDBJ databases">
        <authorList>
            <person name="Cremers G."/>
        </authorList>
    </citation>
    <scope>NUCLEOTIDE SEQUENCE [LARGE SCALE GENOMIC DNA]</scope>
</reference>
<evidence type="ECO:0000313" key="2">
    <source>
        <dbReference type="EMBL" id="SNQ60865.1"/>
    </source>
</evidence>
<feature type="region of interest" description="Disordered" evidence="1">
    <location>
        <begin position="37"/>
        <end position="61"/>
    </location>
</feature>
<organism evidence="2 3">
    <name type="scientific">Candidatus Methanoperedens nitratireducens</name>
    <dbReference type="NCBI Taxonomy" id="1392998"/>
    <lineage>
        <taxon>Archaea</taxon>
        <taxon>Methanobacteriati</taxon>
        <taxon>Methanobacteriota</taxon>
        <taxon>Stenosarchaea group</taxon>
        <taxon>Methanomicrobia</taxon>
        <taxon>Methanosarcinales</taxon>
        <taxon>ANME-2 cluster</taxon>
        <taxon>Candidatus Methanoperedentaceae</taxon>
        <taxon>Candidatus Methanoperedens</taxon>
    </lineage>
</organism>
<keyword evidence="3" id="KW-1185">Reference proteome</keyword>
<evidence type="ECO:0000256" key="1">
    <source>
        <dbReference type="SAM" id="MobiDB-lite"/>
    </source>
</evidence>
<gene>
    <name evidence="2" type="ORF">MNV_2060007</name>
</gene>